<comment type="function">
    <text evidence="9">Responsible for microtubule translocation. May be important for the organization of phragmoplast-specific arrays of microtubules. Plays an essential role in stabilizing the mitotic spindle. Required during mitotic cytokinesis.</text>
</comment>
<comment type="caution">
    <text evidence="13">The sequence shown here is derived from an EMBL/GenBank/DDBJ whole genome shotgun (WGS) entry which is preliminary data.</text>
</comment>
<feature type="coiled-coil region" evidence="11">
    <location>
        <begin position="419"/>
        <end position="474"/>
    </location>
</feature>
<dbReference type="Gene3D" id="3.40.850.10">
    <property type="entry name" value="Kinesin motor domain"/>
    <property type="match status" value="1"/>
</dbReference>
<dbReference type="PRINTS" id="PR00380">
    <property type="entry name" value="KINESINHEAVY"/>
</dbReference>
<organism evidence="13 14">
    <name type="scientific">Psophocarpus tetragonolobus</name>
    <name type="common">Winged bean</name>
    <name type="synonym">Dolichos tetragonolobus</name>
    <dbReference type="NCBI Taxonomy" id="3891"/>
    <lineage>
        <taxon>Eukaryota</taxon>
        <taxon>Viridiplantae</taxon>
        <taxon>Streptophyta</taxon>
        <taxon>Embryophyta</taxon>
        <taxon>Tracheophyta</taxon>
        <taxon>Spermatophyta</taxon>
        <taxon>Magnoliopsida</taxon>
        <taxon>eudicotyledons</taxon>
        <taxon>Gunneridae</taxon>
        <taxon>Pentapetalae</taxon>
        <taxon>rosids</taxon>
        <taxon>fabids</taxon>
        <taxon>Fabales</taxon>
        <taxon>Fabaceae</taxon>
        <taxon>Papilionoideae</taxon>
        <taxon>50 kb inversion clade</taxon>
        <taxon>NPAAA clade</taxon>
        <taxon>indigoferoid/millettioid clade</taxon>
        <taxon>Phaseoleae</taxon>
        <taxon>Psophocarpus</taxon>
    </lineage>
</organism>
<evidence type="ECO:0000256" key="3">
    <source>
        <dbReference type="ARBA" id="ARBA00022701"/>
    </source>
</evidence>
<gene>
    <name evidence="13" type="ORF">VNO78_17859</name>
</gene>
<evidence type="ECO:0000256" key="9">
    <source>
        <dbReference type="ARBA" id="ARBA00046159"/>
    </source>
</evidence>
<dbReference type="SMART" id="SM00129">
    <property type="entry name" value="KISc"/>
    <property type="match status" value="1"/>
</dbReference>
<evidence type="ECO:0000256" key="4">
    <source>
        <dbReference type="ARBA" id="ARBA00022741"/>
    </source>
</evidence>
<dbReference type="PROSITE" id="PS00411">
    <property type="entry name" value="KINESIN_MOTOR_1"/>
    <property type="match status" value="1"/>
</dbReference>
<evidence type="ECO:0000256" key="11">
    <source>
        <dbReference type="SAM" id="Coils"/>
    </source>
</evidence>
<proteinExistence type="inferred from homology"/>
<dbReference type="Proteomes" id="UP001386955">
    <property type="component" value="Unassembled WGS sequence"/>
</dbReference>
<name>A0AAN9XLM5_PSOTE</name>
<keyword evidence="11" id="KW-0175">Coiled coil</keyword>
<dbReference type="InterPro" id="IPR047241">
    <property type="entry name" value="KIF11-like_kin_motor_dom"/>
</dbReference>
<dbReference type="InterPro" id="IPR019821">
    <property type="entry name" value="Kinesin_motor_CS"/>
</dbReference>
<reference evidence="13 14" key="1">
    <citation type="submission" date="2024-01" db="EMBL/GenBank/DDBJ databases">
        <title>The genomes of 5 underutilized Papilionoideae crops provide insights into root nodulation and disease resistanc.</title>
        <authorList>
            <person name="Jiang F."/>
        </authorList>
    </citation>
    <scope>NUCLEOTIDE SEQUENCE [LARGE SCALE GENOMIC DNA]</scope>
    <source>
        <strain evidence="13">DUOXIRENSHENG_FW03</strain>
        <tissue evidence="13">Leaves</tissue>
    </source>
</reference>
<evidence type="ECO:0000313" key="13">
    <source>
        <dbReference type="EMBL" id="KAK7396701.1"/>
    </source>
</evidence>
<keyword evidence="2" id="KW-0963">Cytoplasm</keyword>
<dbReference type="SUPFAM" id="SSF52540">
    <property type="entry name" value="P-loop containing nucleoside triphosphate hydrolases"/>
    <property type="match status" value="1"/>
</dbReference>
<dbReference type="InterPro" id="IPR001752">
    <property type="entry name" value="Kinesin_motor_dom"/>
</dbReference>
<dbReference type="GO" id="GO:0007018">
    <property type="term" value="P:microtubule-based movement"/>
    <property type="evidence" value="ECO:0007669"/>
    <property type="project" value="InterPro"/>
</dbReference>
<feature type="domain" description="Kinesin motor" evidence="12">
    <location>
        <begin position="12"/>
        <end position="359"/>
    </location>
</feature>
<evidence type="ECO:0000256" key="7">
    <source>
        <dbReference type="ARBA" id="ARBA00023212"/>
    </source>
</evidence>
<evidence type="ECO:0000256" key="5">
    <source>
        <dbReference type="ARBA" id="ARBA00022840"/>
    </source>
</evidence>
<comment type="similarity">
    <text evidence="8">Belongs to the TRAFAC class myosin-kinesin ATPase superfamily. Kinesin family. KIN-5/BimC subfamily.</text>
</comment>
<dbReference type="InterPro" id="IPR036961">
    <property type="entry name" value="Kinesin_motor_dom_sf"/>
</dbReference>
<keyword evidence="4 10" id="KW-0547">Nucleotide-binding</keyword>
<dbReference type="PANTHER" id="PTHR47970">
    <property type="entry name" value="KINESIN-LIKE PROTEIN KIF11"/>
    <property type="match status" value="1"/>
</dbReference>
<accession>A0AAN9XLM5</accession>
<dbReference type="GO" id="GO:0072686">
    <property type="term" value="C:mitotic spindle"/>
    <property type="evidence" value="ECO:0007669"/>
    <property type="project" value="TreeGrafter"/>
</dbReference>
<dbReference type="InterPro" id="IPR047149">
    <property type="entry name" value="KIF11-like"/>
</dbReference>
<keyword evidence="14" id="KW-1185">Reference proteome</keyword>
<dbReference type="GO" id="GO:0051231">
    <property type="term" value="P:spindle elongation"/>
    <property type="evidence" value="ECO:0007669"/>
    <property type="project" value="TreeGrafter"/>
</dbReference>
<keyword evidence="3" id="KW-0493">Microtubule</keyword>
<evidence type="ECO:0000259" key="12">
    <source>
        <dbReference type="PROSITE" id="PS50067"/>
    </source>
</evidence>
<dbReference type="GO" id="GO:0005876">
    <property type="term" value="C:spindle microtubule"/>
    <property type="evidence" value="ECO:0007669"/>
    <property type="project" value="TreeGrafter"/>
</dbReference>
<dbReference type="GO" id="GO:0005524">
    <property type="term" value="F:ATP binding"/>
    <property type="evidence" value="ECO:0007669"/>
    <property type="project" value="UniProtKB-UniRule"/>
</dbReference>
<dbReference type="GO" id="GO:0090307">
    <property type="term" value="P:mitotic spindle assembly"/>
    <property type="evidence" value="ECO:0007669"/>
    <property type="project" value="TreeGrafter"/>
</dbReference>
<comment type="subcellular location">
    <subcellularLocation>
        <location evidence="1">Cytoplasm</location>
        <location evidence="1">Cytoskeleton</location>
        <location evidence="1">Spindle</location>
    </subcellularLocation>
</comment>
<dbReference type="GO" id="GO:0008574">
    <property type="term" value="F:plus-end-directed microtubule motor activity"/>
    <property type="evidence" value="ECO:0007669"/>
    <property type="project" value="TreeGrafter"/>
</dbReference>
<sequence length="1009" mass="113159">MSGRHEKEKGVNVQVLLRCRPFSDEELRNNAPQVVTCNDYTREVAVSQSIAGKHIDRVFTFDKVFGPSAKQKDLYEQAVTPIVNEVLEGFNCTIFAYGQTGTGKTYTMEGECKRAKSGLNGELPPEAGVIPRAVKQIFDTLEGQNAEYSVKVTFLELYNEEITDLLAPEEFSKVILEEKQKKQLPLMEDGKGGVLVKGLEEEIVTSATEIFTLLERGSSKRRTAETLLNKQSSRSHSLFSITIHIKEATPEGEELIKCGKLNLVDLAGSENISRSGAREGRAREAGEINKSLLTLGRVINALVEHLGHIPYRDSKLTRLLRDSLGGRTKTCIIATVSPAVHCLEETLSTLDYAHRAKHIKNKPEVNQKMMKSTLIKDLYGEIERLKAEVHATREKNGVYIPKERYYQEESEKKAMSDQIEQMGGTIETQQKQLEDLQNKYVDQIRQCSDLSNKLDSTEKNLNKTSKLLVNTEEELKKCQYNLKEKDFIISEQRKAENALANQACVLQADLEKALQDNASLFSKIGREDRLNSDNRAVVHNFQAELAQQVGSLCNTVATSLSEQNEHLEGVKKLCHSFLDLHDKAVVDFKKKVTSLRALYISHFEAVQNVVRLHKASSDATLEELSSVISSNSHSIEEFLASEITEAGSIFDDLQISLSTQHGELALFARELRNRFNLSLEQIKDISERSQEYVDKLLEESKKLEDHASQADQTQMKSIDEFKKAYEEQSKSDTEKLIADMTSLVSDHIRRQMDLVDAKLVDLRESGIRNKSFLDGHVSSLGDIVTNAKRKWQAFCVQAEKDAKDTADYSAAKHCRMEVLMQQSVNTAQSAFEHTKRTHEAVNEMGTKHISATESIVRNATDNNVQHVVEVDSARVAAVEDVAKNSEDVLEQLDVTSAQERESISGVVNVVKTHANTLETLREDHTGQAASIEQTASETFQQQYRDYEPSGTTPVKCEPEVPTKGTIESLRSLPIEALLEEFRENNPYESNDVKVLKPSLIPRSPLTQLN</sequence>
<keyword evidence="6 10" id="KW-0505">Motor protein</keyword>
<dbReference type="AlphaFoldDB" id="A0AAN9XLM5"/>
<dbReference type="FunFam" id="3.40.850.10:FF:000019">
    <property type="entry name" value="Kinesin-like protein KIN-5D"/>
    <property type="match status" value="1"/>
</dbReference>
<dbReference type="GO" id="GO:0008017">
    <property type="term" value="F:microtubule binding"/>
    <property type="evidence" value="ECO:0007669"/>
    <property type="project" value="InterPro"/>
</dbReference>
<dbReference type="PROSITE" id="PS50067">
    <property type="entry name" value="KINESIN_MOTOR_2"/>
    <property type="match status" value="1"/>
</dbReference>
<evidence type="ECO:0000256" key="1">
    <source>
        <dbReference type="ARBA" id="ARBA00004186"/>
    </source>
</evidence>
<dbReference type="InterPro" id="IPR027417">
    <property type="entry name" value="P-loop_NTPase"/>
</dbReference>
<feature type="binding site" evidence="10">
    <location>
        <begin position="98"/>
        <end position="105"/>
    </location>
    <ligand>
        <name>ATP</name>
        <dbReference type="ChEBI" id="CHEBI:30616"/>
    </ligand>
</feature>
<evidence type="ECO:0000256" key="2">
    <source>
        <dbReference type="ARBA" id="ARBA00022490"/>
    </source>
</evidence>
<dbReference type="Pfam" id="PF00225">
    <property type="entry name" value="Kinesin"/>
    <property type="match status" value="1"/>
</dbReference>
<dbReference type="PANTHER" id="PTHR47970:SF12">
    <property type="entry name" value="KINESIN FAMILY MEMBER 11"/>
    <property type="match status" value="1"/>
</dbReference>
<dbReference type="EMBL" id="JAYMYS010000004">
    <property type="protein sequence ID" value="KAK7396701.1"/>
    <property type="molecule type" value="Genomic_DNA"/>
</dbReference>
<evidence type="ECO:0000313" key="14">
    <source>
        <dbReference type="Proteomes" id="UP001386955"/>
    </source>
</evidence>
<evidence type="ECO:0000256" key="6">
    <source>
        <dbReference type="ARBA" id="ARBA00023175"/>
    </source>
</evidence>
<keyword evidence="7" id="KW-0206">Cytoskeleton</keyword>
<protein>
    <recommendedName>
        <fullName evidence="12">Kinesin motor domain-containing protein</fullName>
    </recommendedName>
</protein>
<keyword evidence="5 10" id="KW-0067">ATP-binding</keyword>
<dbReference type="CDD" id="cd01364">
    <property type="entry name" value="KISc_BimC_Eg5"/>
    <property type="match status" value="1"/>
</dbReference>
<evidence type="ECO:0000256" key="8">
    <source>
        <dbReference type="ARBA" id="ARBA00034704"/>
    </source>
</evidence>
<evidence type="ECO:0000256" key="10">
    <source>
        <dbReference type="PROSITE-ProRule" id="PRU00283"/>
    </source>
</evidence>